<organism evidence="3 4">
    <name type="scientific">candidate division TA06 bacterium DG_78</name>
    <dbReference type="NCBI Taxonomy" id="1703772"/>
    <lineage>
        <taxon>Bacteria</taxon>
        <taxon>Bacteria division TA06</taxon>
    </lineage>
</organism>
<dbReference type="EMBL" id="LJNI01000133">
    <property type="protein sequence ID" value="KPJ71214.1"/>
    <property type="molecule type" value="Genomic_DNA"/>
</dbReference>
<accession>A0A0S7Y909</accession>
<comment type="caution">
    <text evidence="3">The sequence shown here is derived from an EMBL/GenBank/DDBJ whole genome shotgun (WGS) entry which is preliminary data.</text>
</comment>
<dbReference type="InterPro" id="IPR005235">
    <property type="entry name" value="YmdB-like"/>
</dbReference>
<dbReference type="PANTHER" id="PTHR36303">
    <property type="entry name" value="2',3'-CYCLIC-NUCLEOTIDE 2'-PHOSPHODIESTERASE"/>
    <property type="match status" value="1"/>
</dbReference>
<dbReference type="InterPro" id="IPR029052">
    <property type="entry name" value="Metallo-depent_PP-like"/>
</dbReference>
<dbReference type="AlphaFoldDB" id="A0A0S7Y909"/>
<gene>
    <name evidence="3" type="ORF">AMJ52_08835</name>
</gene>
<feature type="binding site" evidence="2">
    <location>
        <position position="67"/>
    </location>
    <ligand>
        <name>Fe cation</name>
        <dbReference type="ChEBI" id="CHEBI:24875"/>
        <label>2</label>
    </ligand>
</feature>
<feature type="active site" description="Proton donor" evidence="1">
    <location>
        <position position="68"/>
    </location>
</feature>
<evidence type="ECO:0000313" key="3">
    <source>
        <dbReference type="EMBL" id="KPJ71214.1"/>
    </source>
</evidence>
<evidence type="ECO:0000256" key="2">
    <source>
        <dbReference type="PIRSR" id="PIRSR004789-51"/>
    </source>
</evidence>
<dbReference type="PANTHER" id="PTHR36303:SF1">
    <property type="entry name" value="2',3'-CYCLIC-NUCLEOTIDE 2'-PHOSPHODIESTERASE"/>
    <property type="match status" value="1"/>
</dbReference>
<keyword evidence="2" id="KW-0479">Metal-binding</keyword>
<feature type="binding site" evidence="2">
    <location>
        <position position="40"/>
    </location>
    <ligand>
        <name>Fe cation</name>
        <dbReference type="ChEBI" id="CHEBI:24875"/>
        <label>1</label>
    </ligand>
</feature>
<dbReference type="NCBIfam" id="TIGR00282">
    <property type="entry name" value="TIGR00282 family metallophosphoesterase"/>
    <property type="match status" value="1"/>
</dbReference>
<dbReference type="PIRSF" id="PIRSF004789">
    <property type="entry name" value="DR1281"/>
    <property type="match status" value="1"/>
</dbReference>
<feature type="binding site" evidence="2">
    <location>
        <position position="175"/>
    </location>
    <ligand>
        <name>Fe cation</name>
        <dbReference type="ChEBI" id="CHEBI:24875"/>
        <label>2</label>
    </ligand>
</feature>
<feature type="binding site" evidence="2">
    <location>
        <position position="177"/>
    </location>
    <ligand>
        <name>Fe cation</name>
        <dbReference type="ChEBI" id="CHEBI:24875"/>
        <label>1</label>
    </ligand>
</feature>
<reference evidence="3 4" key="1">
    <citation type="journal article" date="2015" name="Microbiome">
        <title>Genomic resolution of linkages in carbon, nitrogen, and sulfur cycling among widespread estuary sediment bacteria.</title>
        <authorList>
            <person name="Baker B.J."/>
            <person name="Lazar C.S."/>
            <person name="Teske A.P."/>
            <person name="Dick G.J."/>
        </authorList>
    </citation>
    <scope>NUCLEOTIDE SEQUENCE [LARGE SCALE GENOMIC DNA]</scope>
    <source>
        <strain evidence="3">DG_78</strain>
    </source>
</reference>
<evidence type="ECO:0000256" key="1">
    <source>
        <dbReference type="PIRSR" id="PIRSR004789-50"/>
    </source>
</evidence>
<evidence type="ECO:0000313" key="4">
    <source>
        <dbReference type="Proteomes" id="UP000051012"/>
    </source>
</evidence>
<feature type="binding site" evidence="2">
    <location>
        <position position="8"/>
    </location>
    <ligand>
        <name>Fe cation</name>
        <dbReference type="ChEBI" id="CHEBI:24875"/>
        <label>1</label>
    </ligand>
</feature>
<dbReference type="PATRIC" id="fig|1703772.3.peg.892"/>
<feature type="binding site" evidence="2">
    <location>
        <position position="150"/>
    </location>
    <ligand>
        <name>Fe cation</name>
        <dbReference type="ChEBI" id="CHEBI:24875"/>
        <label>2</label>
    </ligand>
</feature>
<dbReference type="Gene3D" id="3.60.21.10">
    <property type="match status" value="1"/>
</dbReference>
<dbReference type="SUPFAM" id="SSF56300">
    <property type="entry name" value="Metallo-dependent phosphatases"/>
    <property type="match status" value="1"/>
</dbReference>
<dbReference type="GO" id="GO:0046872">
    <property type="term" value="F:metal ion binding"/>
    <property type="evidence" value="ECO:0007669"/>
    <property type="project" value="UniProtKB-KW"/>
</dbReference>
<dbReference type="Proteomes" id="UP000051012">
    <property type="component" value="Unassembled WGS sequence"/>
</dbReference>
<proteinExistence type="predicted"/>
<dbReference type="GO" id="GO:0004113">
    <property type="term" value="F:2',3'-cyclic-nucleotide 3'-phosphodiesterase activity"/>
    <property type="evidence" value="ECO:0007669"/>
    <property type="project" value="TreeGrafter"/>
</dbReference>
<feature type="binding site" evidence="2">
    <location>
        <position position="39"/>
    </location>
    <ligand>
        <name>Fe cation</name>
        <dbReference type="ChEBI" id="CHEBI:24875"/>
        <label>2</label>
    </ligand>
</feature>
<feature type="binding site" evidence="2">
    <location>
        <position position="39"/>
    </location>
    <ligand>
        <name>Fe cation</name>
        <dbReference type="ChEBI" id="CHEBI:24875"/>
        <label>1</label>
    </ligand>
</feature>
<name>A0A0S7Y909_UNCT6</name>
<sequence length="256" mass="28562">MKLVFIGDIVASSGRKKICSALPEITKKENIFFTIAQGENLAGGIGITEKTAKELFEAGVDCITTGNHVWKYKEVYPYLDAETRLLRPANYPEGIPGRGYYVYEKKNIKIGVINLEGRVFMNALEDPFKVGKIICQKIYKETKNIFVDFHAEATSEKKALSFYLSEFATGFIGTHTHVQTADEYIMNNKTAYITDVGMVGATDSVIGVTKKDVINYFTLSIPQKFKTAKGDIVANCVIIDFDEKTGRATAIVRYNF</sequence>
<protein>
    <recommendedName>
        <fullName evidence="5">Metallophosphoesterase</fullName>
    </recommendedName>
</protein>
<dbReference type="CDD" id="cd07382">
    <property type="entry name" value="MPP_DR1281"/>
    <property type="match status" value="1"/>
</dbReference>
<evidence type="ECO:0008006" key="5">
    <source>
        <dbReference type="Google" id="ProtNLM"/>
    </source>
</evidence>
<dbReference type="Pfam" id="PF13277">
    <property type="entry name" value="YmdB"/>
    <property type="match status" value="1"/>
</dbReference>